<protein>
    <submittedName>
        <fullName evidence="1">Uncharacterized protein</fullName>
    </submittedName>
</protein>
<dbReference type="EMBL" id="CP020335">
    <property type="protein sequence ID" value="QXF34728.1"/>
    <property type="molecule type" value="Genomic_DNA"/>
</dbReference>
<dbReference type="Proteomes" id="UP000693715">
    <property type="component" value="Chromosome"/>
</dbReference>
<keyword evidence="2" id="KW-1185">Reference proteome</keyword>
<name>A0ABX8M0W8_9GAMM</name>
<evidence type="ECO:0000313" key="1">
    <source>
        <dbReference type="EMBL" id="QXF34728.1"/>
    </source>
</evidence>
<sequence>MFTSVPAIAPYMAVQAGETNVSLVDESQYCEPCLNRHHQRGKQEYEKRLAYRRYYDAVRDKFPSPAQ</sequence>
<dbReference type="RefSeq" id="WP_217469919.1">
    <property type="nucleotide sequence ID" value="NZ_CP020335.1"/>
</dbReference>
<reference evidence="1 2" key="1">
    <citation type="submission" date="2017-03" db="EMBL/GenBank/DDBJ databases">
        <title>Genome comparison of Photorhabdus luminescens strain 0813-124 phase variants.</title>
        <authorList>
            <person name="Chien C.-C."/>
            <person name="Chen W.-J."/>
            <person name="Shih M.-C."/>
            <person name="Hsieh F.-C."/>
        </authorList>
    </citation>
    <scope>NUCLEOTIDE SEQUENCE [LARGE SCALE GENOMIC DNA]</scope>
    <source>
        <strain evidence="1 2">0813-124 phase II</strain>
    </source>
</reference>
<proteinExistence type="predicted"/>
<evidence type="ECO:0000313" key="2">
    <source>
        <dbReference type="Proteomes" id="UP000693715"/>
    </source>
</evidence>
<accession>A0ABX8M0W8</accession>
<organism evidence="1 2">
    <name type="scientific">Photorhabdus akhurstii</name>
    <dbReference type="NCBI Taxonomy" id="171438"/>
    <lineage>
        <taxon>Bacteria</taxon>
        <taxon>Pseudomonadati</taxon>
        <taxon>Pseudomonadota</taxon>
        <taxon>Gammaproteobacteria</taxon>
        <taxon>Enterobacterales</taxon>
        <taxon>Morganellaceae</taxon>
        <taxon>Photorhabdus</taxon>
    </lineage>
</organism>
<gene>
    <name evidence="1" type="ORF">B0X70_17300</name>
</gene>